<keyword evidence="1" id="KW-1133">Transmembrane helix</keyword>
<accession>A0A843Z2N7</accession>
<dbReference type="EMBL" id="WIPA01000014">
    <property type="protein sequence ID" value="MQR27311.1"/>
    <property type="molecule type" value="Genomic_DNA"/>
</dbReference>
<evidence type="ECO:0000256" key="1">
    <source>
        <dbReference type="SAM" id="Phobius"/>
    </source>
</evidence>
<feature type="transmembrane region" description="Helical" evidence="1">
    <location>
        <begin position="20"/>
        <end position="41"/>
    </location>
</feature>
<sequence>MKQFIHDWIHLTQGEMFIKYWHLWLLMLLIVLSVLVVIVWWHDDVFKQKRDNQWQDGGFTTEEKITGEEAPYPPRMDNLSSLYLVKMIERDHIYSVLELAGHLPYNVMDVISEATRLGYSFDNLMQDPNKVMIVKE</sequence>
<keyword evidence="1" id="KW-0472">Membrane</keyword>
<comment type="caution">
    <text evidence="2">The sequence shown here is derived from an EMBL/GenBank/DDBJ whole genome shotgun (WGS) entry which is preliminary data.</text>
</comment>
<name>A0A843Z2N7_LEUME</name>
<dbReference type="Proteomes" id="UP000469952">
    <property type="component" value="Unassembled WGS sequence"/>
</dbReference>
<dbReference type="AlphaFoldDB" id="A0A843Z2N7"/>
<reference evidence="2 3" key="1">
    <citation type="submission" date="2019-10" db="EMBL/GenBank/DDBJ databases">
        <title>WGS of Leuconostoc mesenteroides.</title>
        <authorList>
            <person name="Melo Bolivar J."/>
            <person name="Marino-Ramirez L."/>
            <person name="Villamil Diaz L.M."/>
        </authorList>
    </citation>
    <scope>NUCLEOTIDE SEQUENCE [LARGE SCALE GENOMIC DNA]</scope>
    <source>
        <strain evidence="2 3">M11</strain>
    </source>
</reference>
<evidence type="ECO:0000313" key="2">
    <source>
        <dbReference type="EMBL" id="MQR27311.1"/>
    </source>
</evidence>
<protein>
    <submittedName>
        <fullName evidence="2">Uncharacterized protein</fullName>
    </submittedName>
</protein>
<evidence type="ECO:0000313" key="3">
    <source>
        <dbReference type="Proteomes" id="UP000469952"/>
    </source>
</evidence>
<keyword evidence="1" id="KW-0812">Transmembrane</keyword>
<proteinExistence type="predicted"/>
<dbReference type="RefSeq" id="WP_153245466.1">
    <property type="nucleotide sequence ID" value="NZ_WIPA01000014.1"/>
</dbReference>
<organism evidence="2 3">
    <name type="scientific">Leuconostoc mesenteroides</name>
    <dbReference type="NCBI Taxonomy" id="1245"/>
    <lineage>
        <taxon>Bacteria</taxon>
        <taxon>Bacillati</taxon>
        <taxon>Bacillota</taxon>
        <taxon>Bacilli</taxon>
        <taxon>Lactobacillales</taxon>
        <taxon>Lactobacillaceae</taxon>
        <taxon>Leuconostoc</taxon>
    </lineage>
</organism>
<gene>
    <name evidence="2" type="ORF">GFV13_08565</name>
</gene>